<evidence type="ECO:0000313" key="3">
    <source>
        <dbReference type="EMBL" id="ACK73367.1"/>
    </source>
</evidence>
<dbReference type="SUPFAM" id="SSF52172">
    <property type="entry name" value="CheY-like"/>
    <property type="match status" value="1"/>
</dbReference>
<dbReference type="Gene3D" id="3.40.50.2300">
    <property type="match status" value="1"/>
</dbReference>
<dbReference type="EMBL" id="CP001291">
    <property type="protein sequence ID" value="ACK73367.1"/>
    <property type="molecule type" value="Genomic_DNA"/>
</dbReference>
<feature type="domain" description="Response regulatory" evidence="2">
    <location>
        <begin position="5"/>
        <end position="133"/>
    </location>
</feature>
<dbReference type="CDD" id="cd17557">
    <property type="entry name" value="REC_Rcp-like"/>
    <property type="match status" value="1"/>
</dbReference>
<proteinExistence type="predicted"/>
<dbReference type="InterPro" id="IPR001789">
    <property type="entry name" value="Sig_transdc_resp-reg_receiver"/>
</dbReference>
<accession>B7KFP2</accession>
<sequence>MISKVILLVENNIDEQELLLFACQQSQFPIDSVVVQDGAEALDYLLGRGSFRIGHSRPMPALVLLNLNLPKINGLEVLRRLRADEQTKEIPVIIITQSPEPKELAKDYFDGCNSYIHKTVNFNEFQAKISQVLSSCLG</sequence>
<evidence type="ECO:0000259" key="2">
    <source>
        <dbReference type="PROSITE" id="PS50110"/>
    </source>
</evidence>
<dbReference type="Proteomes" id="UP000002384">
    <property type="component" value="Chromosome"/>
</dbReference>
<dbReference type="SMART" id="SM00448">
    <property type="entry name" value="REC"/>
    <property type="match status" value="1"/>
</dbReference>
<dbReference type="RefSeq" id="WP_015956947.1">
    <property type="nucleotide sequence ID" value="NC_011729.1"/>
</dbReference>
<protein>
    <submittedName>
        <fullName evidence="3">Response regulator receiver protein</fullName>
    </submittedName>
</protein>
<organism evidence="3 4">
    <name type="scientific">Gloeothece citriformis (strain PCC 7424)</name>
    <name type="common">Cyanothece sp. (strain PCC 7424)</name>
    <dbReference type="NCBI Taxonomy" id="65393"/>
    <lineage>
        <taxon>Bacteria</taxon>
        <taxon>Bacillati</taxon>
        <taxon>Cyanobacteriota</taxon>
        <taxon>Cyanophyceae</taxon>
        <taxon>Oscillatoriophycideae</taxon>
        <taxon>Chroococcales</taxon>
        <taxon>Aphanothecaceae</taxon>
        <taxon>Gloeothece</taxon>
        <taxon>Gloeothece citriformis</taxon>
    </lineage>
</organism>
<dbReference type="OrthoDB" id="5510574at2"/>
<dbReference type="Pfam" id="PF00072">
    <property type="entry name" value="Response_reg"/>
    <property type="match status" value="1"/>
</dbReference>
<comment type="caution">
    <text evidence="1">Lacks conserved residue(s) required for the propagation of feature annotation.</text>
</comment>
<dbReference type="HOGENOM" id="CLU_000445_69_17_3"/>
<dbReference type="KEGG" id="cyc:PCC7424_5014"/>
<evidence type="ECO:0000313" key="4">
    <source>
        <dbReference type="Proteomes" id="UP000002384"/>
    </source>
</evidence>
<dbReference type="PANTHER" id="PTHR44520">
    <property type="entry name" value="RESPONSE REGULATOR RCP1-RELATED"/>
    <property type="match status" value="1"/>
</dbReference>
<gene>
    <name evidence="3" type="ordered locus">PCC7424_5014</name>
</gene>
<dbReference type="InterPro" id="IPR052893">
    <property type="entry name" value="TCS_response_regulator"/>
</dbReference>
<reference evidence="4" key="1">
    <citation type="journal article" date="2011" name="MBio">
        <title>Novel metabolic attributes of the genus Cyanothece, comprising a group of unicellular nitrogen-fixing Cyanobacteria.</title>
        <authorList>
            <person name="Bandyopadhyay A."/>
            <person name="Elvitigala T."/>
            <person name="Welsh E."/>
            <person name="Stockel J."/>
            <person name="Liberton M."/>
            <person name="Min H."/>
            <person name="Sherman L.A."/>
            <person name="Pakrasi H.B."/>
        </authorList>
    </citation>
    <scope>NUCLEOTIDE SEQUENCE [LARGE SCALE GENOMIC DNA]</scope>
    <source>
        <strain evidence="4">PCC 7424</strain>
    </source>
</reference>
<name>B7KFP2_GLOC7</name>
<dbReference type="PANTHER" id="PTHR44520:SF1">
    <property type="entry name" value="TWO-COMPONENT SYSTEM REGULATORY PROTEIN"/>
    <property type="match status" value="1"/>
</dbReference>
<evidence type="ECO:0000256" key="1">
    <source>
        <dbReference type="PROSITE-ProRule" id="PRU00169"/>
    </source>
</evidence>
<dbReference type="GO" id="GO:0000160">
    <property type="term" value="P:phosphorelay signal transduction system"/>
    <property type="evidence" value="ECO:0007669"/>
    <property type="project" value="InterPro"/>
</dbReference>
<keyword evidence="4" id="KW-1185">Reference proteome</keyword>
<dbReference type="PROSITE" id="PS50110">
    <property type="entry name" value="RESPONSE_REGULATORY"/>
    <property type="match status" value="1"/>
</dbReference>
<dbReference type="STRING" id="65393.PCC7424_5014"/>
<dbReference type="eggNOG" id="COG0784">
    <property type="taxonomic scope" value="Bacteria"/>
</dbReference>
<dbReference type="InterPro" id="IPR011006">
    <property type="entry name" value="CheY-like_superfamily"/>
</dbReference>
<dbReference type="AlphaFoldDB" id="B7KFP2"/>